<evidence type="ECO:0000313" key="2">
    <source>
        <dbReference type="EMBL" id="GIL38073.1"/>
    </source>
</evidence>
<dbReference type="RefSeq" id="WP_420240992.1">
    <property type="nucleotide sequence ID" value="NZ_BOPV01000001.1"/>
</dbReference>
<dbReference type="Proteomes" id="UP000681075">
    <property type="component" value="Unassembled WGS sequence"/>
</dbReference>
<keyword evidence="3" id="KW-1185">Reference proteome</keyword>
<keyword evidence="1" id="KW-1133">Transmembrane helix</keyword>
<feature type="transmembrane region" description="Helical" evidence="1">
    <location>
        <begin position="396"/>
        <end position="415"/>
    </location>
</feature>
<dbReference type="AlphaFoldDB" id="A0A8S8X690"/>
<sequence>MSEAPKDRFALFGALRLANAGAGLVFGLLQTAILARTLPLDSFAHYVLAGALGNALWAFDLGIARVLFTRLRPAWLDGNVPASLARQGWAVVLFYAALVLVGAVVLFAVALLRAIPDALGLAAFFAFTALNLPWFALRTLSVAVDRFVQIELAEASRRALQIGAMLLPLLGVSVGTASLIGLAAWALPVAPTLLRLRAIGAVAPGPVVGGMVQTWRSHRADLARAGSYALAELAIYNAPYAVASWLFGVGPATIVADLLAKTLRGATVLSASLCEAAVPAQTRAWHARDRAALIRTTQRVVATVALPTMCLSLLLILAGNELYAKLVADAVAMPAMLGALAGLLVIANGVQTISNHLLIHTAAFLAVSRAAVALVVCFAAGAALAFLFQVEVVRFWQGYAAIYAAGALVYATLAIQRARQLPS</sequence>
<dbReference type="EMBL" id="BOPV01000001">
    <property type="protein sequence ID" value="GIL38073.1"/>
    <property type="molecule type" value="Genomic_DNA"/>
</dbReference>
<evidence type="ECO:0008006" key="4">
    <source>
        <dbReference type="Google" id="ProtNLM"/>
    </source>
</evidence>
<organism evidence="2 3">
    <name type="scientific">Roseiterribacter gracilis</name>
    <dbReference type="NCBI Taxonomy" id="2812848"/>
    <lineage>
        <taxon>Bacteria</taxon>
        <taxon>Pseudomonadati</taxon>
        <taxon>Pseudomonadota</taxon>
        <taxon>Alphaproteobacteria</taxon>
        <taxon>Rhodospirillales</taxon>
        <taxon>Roseiterribacteraceae</taxon>
        <taxon>Roseiterribacter</taxon>
    </lineage>
</organism>
<comment type="caution">
    <text evidence="2">The sequence shown here is derived from an EMBL/GenBank/DDBJ whole genome shotgun (WGS) entry which is preliminary data.</text>
</comment>
<feature type="transmembrane region" description="Helical" evidence="1">
    <location>
        <begin position="46"/>
        <end position="68"/>
    </location>
</feature>
<gene>
    <name evidence="2" type="ORF">TMPK1_03100</name>
</gene>
<keyword evidence="1" id="KW-0812">Transmembrane</keyword>
<feature type="transmembrane region" description="Helical" evidence="1">
    <location>
        <begin position="166"/>
        <end position="187"/>
    </location>
</feature>
<evidence type="ECO:0000256" key="1">
    <source>
        <dbReference type="SAM" id="Phobius"/>
    </source>
</evidence>
<evidence type="ECO:0000313" key="3">
    <source>
        <dbReference type="Proteomes" id="UP000681075"/>
    </source>
</evidence>
<proteinExistence type="predicted"/>
<name>A0A8S8X690_9PROT</name>
<feature type="transmembrane region" description="Helical" evidence="1">
    <location>
        <begin position="362"/>
        <end position="390"/>
    </location>
</feature>
<feature type="transmembrane region" description="Helical" evidence="1">
    <location>
        <begin position="9"/>
        <end position="34"/>
    </location>
</feature>
<accession>A0A8S8X690</accession>
<protein>
    <recommendedName>
        <fullName evidence="4">Polysaccharide biosynthesis protein</fullName>
    </recommendedName>
</protein>
<feature type="transmembrane region" description="Helical" evidence="1">
    <location>
        <begin position="300"/>
        <end position="319"/>
    </location>
</feature>
<feature type="transmembrane region" description="Helical" evidence="1">
    <location>
        <begin position="118"/>
        <end position="137"/>
    </location>
</feature>
<feature type="transmembrane region" description="Helical" evidence="1">
    <location>
        <begin position="240"/>
        <end position="260"/>
    </location>
</feature>
<feature type="transmembrane region" description="Helical" evidence="1">
    <location>
        <begin position="89"/>
        <end position="112"/>
    </location>
</feature>
<keyword evidence="1" id="KW-0472">Membrane</keyword>
<feature type="transmembrane region" description="Helical" evidence="1">
    <location>
        <begin position="331"/>
        <end position="350"/>
    </location>
</feature>
<reference evidence="2" key="1">
    <citation type="submission" date="2021-02" db="EMBL/GenBank/DDBJ databases">
        <title>Genome sequence of Rhodospirillales sp. strain TMPK1 isolated from soil.</title>
        <authorList>
            <person name="Nakai R."/>
            <person name="Kusada H."/>
            <person name="Tamaki H."/>
        </authorList>
    </citation>
    <scope>NUCLEOTIDE SEQUENCE</scope>
    <source>
        <strain evidence="2">TMPK1</strain>
    </source>
</reference>